<keyword evidence="3" id="KW-0808">Transferase</keyword>
<evidence type="ECO:0000256" key="1">
    <source>
        <dbReference type="SAM" id="MobiDB-lite"/>
    </source>
</evidence>
<proteinExistence type="predicted"/>
<evidence type="ECO:0000313" key="3">
    <source>
        <dbReference type="EMBL" id="QDI67773.1"/>
    </source>
</evidence>
<evidence type="ECO:0000259" key="2">
    <source>
        <dbReference type="SMART" id="SM00065"/>
    </source>
</evidence>
<dbReference type="PANTHER" id="PTHR43102">
    <property type="entry name" value="SLR1143 PROTEIN"/>
    <property type="match status" value="1"/>
</dbReference>
<dbReference type="SUPFAM" id="SSF55781">
    <property type="entry name" value="GAF domain-like"/>
    <property type="match status" value="1"/>
</dbReference>
<dbReference type="RefSeq" id="WP_142231152.1">
    <property type="nucleotide sequence ID" value="NZ_CP022310.1"/>
</dbReference>
<feature type="region of interest" description="Disordered" evidence="1">
    <location>
        <begin position="1"/>
        <end position="20"/>
    </location>
</feature>
<sequence>MSYDPPRPAGRLLLTPEDKEAPDRTRRLRLLGLGAHPEPTLDAFAYALADLTGAPYAMVNLPGETGQFHAGLHTPAVAPFVRGDGTGALLGRALPRDHGFCPHVVARRKALVLEDVSDYPRFAGNPVVDEFGIRSYLGAPLIDSTGTVLGTVSAADVRPRAWGQRGLAAIKAQAADLVVRLELRGDDGPPPWERAARPDG</sequence>
<feature type="domain" description="GAF" evidence="2">
    <location>
        <begin position="36"/>
        <end position="182"/>
    </location>
</feature>
<keyword evidence="4" id="KW-1185">Reference proteome</keyword>
<organism evidence="3 4">
    <name type="scientific">Streptomyces calvus</name>
    <dbReference type="NCBI Taxonomy" id="67282"/>
    <lineage>
        <taxon>Bacteria</taxon>
        <taxon>Bacillati</taxon>
        <taxon>Actinomycetota</taxon>
        <taxon>Actinomycetes</taxon>
        <taxon>Kitasatosporales</taxon>
        <taxon>Streptomycetaceae</taxon>
        <taxon>Streptomyces</taxon>
    </lineage>
</organism>
<dbReference type="KEGG" id="sast:CD934_03160"/>
<dbReference type="GO" id="GO:0016301">
    <property type="term" value="F:kinase activity"/>
    <property type="evidence" value="ECO:0007669"/>
    <property type="project" value="UniProtKB-KW"/>
</dbReference>
<dbReference type="AlphaFoldDB" id="A0A514JK90"/>
<gene>
    <name evidence="3" type="ORF">CD934_03160</name>
</gene>
<keyword evidence="3" id="KW-0418">Kinase</keyword>
<dbReference type="SMART" id="SM00065">
    <property type="entry name" value="GAF"/>
    <property type="match status" value="1"/>
</dbReference>
<dbReference type="Proteomes" id="UP000316215">
    <property type="component" value="Chromosome"/>
</dbReference>
<reference evidence="3 4" key="1">
    <citation type="submission" date="2017-07" db="EMBL/GenBank/DDBJ databases">
        <title>The Complete Genome of Streptomyces asterosporus-ZSY.</title>
        <authorList>
            <person name="Zhang S."/>
        </authorList>
    </citation>
    <scope>NUCLEOTIDE SEQUENCE [LARGE SCALE GENOMIC DNA]</scope>
    <source>
        <strain evidence="3 4">DSM 41452</strain>
    </source>
</reference>
<dbReference type="Gene3D" id="3.30.450.40">
    <property type="match status" value="1"/>
</dbReference>
<dbReference type="EMBL" id="CP022310">
    <property type="protein sequence ID" value="QDI67773.1"/>
    <property type="molecule type" value="Genomic_DNA"/>
</dbReference>
<dbReference type="Pfam" id="PF01590">
    <property type="entry name" value="GAF"/>
    <property type="match status" value="1"/>
</dbReference>
<dbReference type="InterPro" id="IPR003018">
    <property type="entry name" value="GAF"/>
</dbReference>
<evidence type="ECO:0000313" key="4">
    <source>
        <dbReference type="Proteomes" id="UP000316215"/>
    </source>
</evidence>
<dbReference type="InterPro" id="IPR029016">
    <property type="entry name" value="GAF-like_dom_sf"/>
</dbReference>
<dbReference type="PANTHER" id="PTHR43102:SF2">
    <property type="entry name" value="GAF DOMAIN-CONTAINING PROTEIN"/>
    <property type="match status" value="1"/>
</dbReference>
<accession>A0A514JK90</accession>
<protein>
    <submittedName>
        <fullName evidence="3">Histidine kinase</fullName>
    </submittedName>
</protein>
<name>A0A514JK90_9ACTN</name>